<proteinExistence type="predicted"/>
<keyword evidence="2" id="KW-1185">Reference proteome</keyword>
<organism evidence="1 2">
    <name type="scientific">Saxophila tyrrhenica</name>
    <dbReference type="NCBI Taxonomy" id="1690608"/>
    <lineage>
        <taxon>Eukaryota</taxon>
        <taxon>Fungi</taxon>
        <taxon>Dikarya</taxon>
        <taxon>Ascomycota</taxon>
        <taxon>Pezizomycotina</taxon>
        <taxon>Dothideomycetes</taxon>
        <taxon>Dothideomycetidae</taxon>
        <taxon>Mycosphaerellales</taxon>
        <taxon>Extremaceae</taxon>
        <taxon>Saxophila</taxon>
    </lineage>
</organism>
<name>A0AAV9P5C0_9PEZI</name>
<evidence type="ECO:0000313" key="1">
    <source>
        <dbReference type="EMBL" id="KAK5168059.1"/>
    </source>
</evidence>
<protein>
    <submittedName>
        <fullName evidence="1">Uncharacterized protein</fullName>
    </submittedName>
</protein>
<dbReference type="RefSeq" id="XP_064657669.1">
    <property type="nucleotide sequence ID" value="XM_064803868.1"/>
</dbReference>
<dbReference type="EMBL" id="JAVRRT010000010">
    <property type="protein sequence ID" value="KAK5168059.1"/>
    <property type="molecule type" value="Genomic_DNA"/>
</dbReference>
<reference evidence="1 2" key="1">
    <citation type="submission" date="2023-08" db="EMBL/GenBank/DDBJ databases">
        <title>Black Yeasts Isolated from many extreme environments.</title>
        <authorList>
            <person name="Coleine C."/>
            <person name="Stajich J.E."/>
            <person name="Selbmann L."/>
        </authorList>
    </citation>
    <scope>NUCLEOTIDE SEQUENCE [LARGE SCALE GENOMIC DNA]</scope>
    <source>
        <strain evidence="1 2">CCFEE 5935</strain>
    </source>
</reference>
<accession>A0AAV9P5C0</accession>
<sequence length="268" mass="29976">MGVVKKRQPRSAKKQHHDEDTIVVTPKIKSKKHPIPPRTGIEKRRSLVSKAPQLANHILMIFVGQSAELVTVHSNLLPDATQAHINQVCAGLPTYQLPGEDPEIFHIYRSWLYDKKLYTIADGDRELERAGRMSVHKDGEWTRIAHCYLLGVTLKDERFANAALSGMVEKTIAADRYPTGIASDVYAHTSSGDKLRKLIVDFHVWKGLGGWIKAPHDDSNGPVEFIRDVVTSMADAGGHIYREDCEAPWAQDLCGVYHLHEASEKCKA</sequence>
<dbReference type="AlphaFoldDB" id="A0AAV9P5C0"/>
<evidence type="ECO:0000313" key="2">
    <source>
        <dbReference type="Proteomes" id="UP001337655"/>
    </source>
</evidence>
<gene>
    <name evidence="1" type="ORF">LTR77_006627</name>
</gene>
<comment type="caution">
    <text evidence="1">The sequence shown here is derived from an EMBL/GenBank/DDBJ whole genome shotgun (WGS) entry which is preliminary data.</text>
</comment>
<dbReference type="GeneID" id="89927967"/>
<dbReference type="Proteomes" id="UP001337655">
    <property type="component" value="Unassembled WGS sequence"/>
</dbReference>